<dbReference type="InterPro" id="IPR001791">
    <property type="entry name" value="Laminin_G"/>
</dbReference>
<dbReference type="InterPro" id="IPR013320">
    <property type="entry name" value="ConA-like_dom_sf"/>
</dbReference>
<comment type="subcellular location">
    <subcellularLocation>
        <location evidence="1">Nucleus</location>
    </subcellularLocation>
</comment>
<dbReference type="Proteomes" id="UP001148838">
    <property type="component" value="Unassembled WGS sequence"/>
</dbReference>
<feature type="domain" description="Laminin G" evidence="3">
    <location>
        <begin position="35"/>
        <end position="212"/>
    </location>
</feature>
<dbReference type="PANTHER" id="PTHR15036">
    <property type="entry name" value="PIKACHURIN-LIKE PROTEIN"/>
    <property type="match status" value="1"/>
</dbReference>
<evidence type="ECO:0000256" key="1">
    <source>
        <dbReference type="ARBA" id="ARBA00004123"/>
    </source>
</evidence>
<dbReference type="CDD" id="cd00110">
    <property type="entry name" value="LamG"/>
    <property type="match status" value="1"/>
</dbReference>
<proteinExistence type="predicted"/>
<dbReference type="Pfam" id="PF02210">
    <property type="entry name" value="Laminin_G_2"/>
    <property type="match status" value="1"/>
</dbReference>
<comment type="caution">
    <text evidence="4">The sequence shown here is derived from an EMBL/GenBank/DDBJ whole genome shotgun (WGS) entry which is preliminary data.</text>
</comment>
<dbReference type="SUPFAM" id="SSF49899">
    <property type="entry name" value="Concanavalin A-like lectins/glucanases"/>
    <property type="match status" value="1"/>
</dbReference>
<protein>
    <recommendedName>
        <fullName evidence="3">Laminin G domain-containing protein</fullName>
    </recommendedName>
</protein>
<evidence type="ECO:0000259" key="3">
    <source>
        <dbReference type="PROSITE" id="PS50025"/>
    </source>
</evidence>
<dbReference type="SUPFAM" id="SSF46689">
    <property type="entry name" value="Homeodomain-like"/>
    <property type="match status" value="1"/>
</dbReference>
<dbReference type="PANTHER" id="PTHR15036:SF67">
    <property type="entry name" value="LAMININ SUBUNIT ALPHA-LIKE PROTEIN"/>
    <property type="match status" value="1"/>
</dbReference>
<dbReference type="InterPro" id="IPR050372">
    <property type="entry name" value="Neurexin-related_CASP"/>
</dbReference>
<dbReference type="EMBL" id="JAJSOF020000013">
    <property type="protein sequence ID" value="KAJ4442447.1"/>
    <property type="molecule type" value="Genomic_DNA"/>
</dbReference>
<evidence type="ECO:0000313" key="4">
    <source>
        <dbReference type="EMBL" id="KAJ4442447.1"/>
    </source>
</evidence>
<gene>
    <name evidence="4" type="ORF">ANN_04033</name>
</gene>
<name>A0ABQ8T9A4_PERAM</name>
<evidence type="ECO:0000256" key="2">
    <source>
        <dbReference type="PROSITE-ProRule" id="PRU00122"/>
    </source>
</evidence>
<evidence type="ECO:0000313" key="5">
    <source>
        <dbReference type="Proteomes" id="UP001148838"/>
    </source>
</evidence>
<comment type="caution">
    <text evidence="2">Lacks conserved residue(s) required for the propagation of feature annotation.</text>
</comment>
<sequence length="261" mass="29651">MKLEGFKGCLRGLAINQQSQNLSGHKVGQCFPQVEQGSYFPGDAYAIYEEKFHVGSQLELQLEFRTSENTGVLLSVSEPKGYPALSLEINNGKVVMTGDMGDQRPFHVEQGFPSQFTVCDNKWHRVKAFFENDVLNLKVDNFTTVYGHSGNGQLTEASTNSPLYIGGLPELIFLFSYWNHTKSFYLIMERRHFTISEMLRAVGMIKGGQDQAHVTRVLDTSRNVINRLWLRYQVAGEVKERHQGLGRKTTARQDRFLVLHT</sequence>
<dbReference type="SMART" id="SM00282">
    <property type="entry name" value="LamG"/>
    <property type="match status" value="1"/>
</dbReference>
<dbReference type="Gene3D" id="2.60.120.200">
    <property type="match status" value="1"/>
</dbReference>
<dbReference type="PROSITE" id="PS50025">
    <property type="entry name" value="LAM_G_DOMAIN"/>
    <property type="match status" value="1"/>
</dbReference>
<organism evidence="4 5">
    <name type="scientific">Periplaneta americana</name>
    <name type="common">American cockroach</name>
    <name type="synonym">Blatta americana</name>
    <dbReference type="NCBI Taxonomy" id="6978"/>
    <lineage>
        <taxon>Eukaryota</taxon>
        <taxon>Metazoa</taxon>
        <taxon>Ecdysozoa</taxon>
        <taxon>Arthropoda</taxon>
        <taxon>Hexapoda</taxon>
        <taxon>Insecta</taxon>
        <taxon>Pterygota</taxon>
        <taxon>Neoptera</taxon>
        <taxon>Polyneoptera</taxon>
        <taxon>Dictyoptera</taxon>
        <taxon>Blattodea</taxon>
        <taxon>Blattoidea</taxon>
        <taxon>Blattidae</taxon>
        <taxon>Blattinae</taxon>
        <taxon>Periplaneta</taxon>
    </lineage>
</organism>
<dbReference type="InterPro" id="IPR009057">
    <property type="entry name" value="Homeodomain-like_sf"/>
</dbReference>
<keyword evidence="5" id="KW-1185">Reference proteome</keyword>
<reference evidence="4 5" key="1">
    <citation type="journal article" date="2022" name="Allergy">
        <title>Genome assembly and annotation of Periplaneta americana reveal a comprehensive cockroach allergen profile.</title>
        <authorList>
            <person name="Wang L."/>
            <person name="Xiong Q."/>
            <person name="Saelim N."/>
            <person name="Wang L."/>
            <person name="Nong W."/>
            <person name="Wan A.T."/>
            <person name="Shi M."/>
            <person name="Liu X."/>
            <person name="Cao Q."/>
            <person name="Hui J.H.L."/>
            <person name="Sookrung N."/>
            <person name="Leung T.F."/>
            <person name="Tungtrongchitr A."/>
            <person name="Tsui S.K.W."/>
        </authorList>
    </citation>
    <scope>NUCLEOTIDE SEQUENCE [LARGE SCALE GENOMIC DNA]</scope>
    <source>
        <strain evidence="4">PWHHKU_190912</strain>
    </source>
</reference>
<accession>A0ABQ8T9A4</accession>